<name>A0A0R3W7L5_TAEAS</name>
<proteinExistence type="predicted"/>
<evidence type="ECO:0000313" key="2">
    <source>
        <dbReference type="WBParaSite" id="TASK_0000627501-mRNA-1"/>
    </source>
</evidence>
<reference evidence="2" key="1">
    <citation type="submission" date="2017-02" db="UniProtKB">
        <authorList>
            <consortium name="WormBaseParasite"/>
        </authorList>
    </citation>
    <scope>IDENTIFICATION</scope>
</reference>
<sequence length="58" mass="5713">LRSVGRPSDVGYGQSGLLLGILSRPSTPSPAGSAPNAIAPPFLVTAHVEPPSAPPPTG</sequence>
<dbReference type="AlphaFoldDB" id="A0A0R3W7L5"/>
<organism evidence="2">
    <name type="scientific">Taenia asiatica</name>
    <name type="common">Asian tapeworm</name>
    <dbReference type="NCBI Taxonomy" id="60517"/>
    <lineage>
        <taxon>Eukaryota</taxon>
        <taxon>Metazoa</taxon>
        <taxon>Spiralia</taxon>
        <taxon>Lophotrochozoa</taxon>
        <taxon>Platyhelminthes</taxon>
        <taxon>Cestoda</taxon>
        <taxon>Eucestoda</taxon>
        <taxon>Cyclophyllidea</taxon>
        <taxon>Taeniidae</taxon>
        <taxon>Taenia</taxon>
    </lineage>
</organism>
<dbReference type="WBParaSite" id="TASK_0000627501-mRNA-1">
    <property type="protein sequence ID" value="TASK_0000627501-mRNA-1"/>
    <property type="gene ID" value="TASK_0000627501"/>
</dbReference>
<accession>A0A0R3W7L5</accession>
<evidence type="ECO:0000256" key="1">
    <source>
        <dbReference type="SAM" id="MobiDB-lite"/>
    </source>
</evidence>
<feature type="region of interest" description="Disordered" evidence="1">
    <location>
        <begin position="1"/>
        <end position="38"/>
    </location>
</feature>
<protein>
    <submittedName>
        <fullName evidence="2">Serine/threonine protein kinase</fullName>
    </submittedName>
</protein>